<protein>
    <submittedName>
        <fullName evidence="1">Uncharacterized protein</fullName>
    </submittedName>
</protein>
<evidence type="ECO:0000313" key="1">
    <source>
        <dbReference type="EMBL" id="KAJ1884856.1"/>
    </source>
</evidence>
<accession>A0ACC1I1A5</accession>
<proteinExistence type="predicted"/>
<dbReference type="EMBL" id="JANBPG010002718">
    <property type="protein sequence ID" value="KAJ1884856.1"/>
    <property type="molecule type" value="Genomic_DNA"/>
</dbReference>
<organism evidence="1 2">
    <name type="scientific">Kickxella alabastrina</name>
    <dbReference type="NCBI Taxonomy" id="61397"/>
    <lineage>
        <taxon>Eukaryota</taxon>
        <taxon>Fungi</taxon>
        <taxon>Fungi incertae sedis</taxon>
        <taxon>Zoopagomycota</taxon>
        <taxon>Kickxellomycotina</taxon>
        <taxon>Kickxellomycetes</taxon>
        <taxon>Kickxellales</taxon>
        <taxon>Kickxellaceae</taxon>
        <taxon>Kickxella</taxon>
    </lineage>
</organism>
<dbReference type="Proteomes" id="UP001150581">
    <property type="component" value="Unassembled WGS sequence"/>
</dbReference>
<comment type="caution">
    <text evidence="1">The sequence shown here is derived from an EMBL/GenBank/DDBJ whole genome shotgun (WGS) entry which is preliminary data.</text>
</comment>
<keyword evidence="2" id="KW-1185">Reference proteome</keyword>
<sequence length="85" mass="8733">MSAVFTLKTQDEVDALWAGEAFAPAFARSVQPALAVLCMTVGLVYAAKYAVTRRAAGREALYAVVASAALGLGAVVGVQALGLYL</sequence>
<reference evidence="1" key="1">
    <citation type="submission" date="2022-07" db="EMBL/GenBank/DDBJ databases">
        <title>Phylogenomic reconstructions and comparative analyses of Kickxellomycotina fungi.</title>
        <authorList>
            <person name="Reynolds N.K."/>
            <person name="Stajich J.E."/>
            <person name="Barry K."/>
            <person name="Grigoriev I.V."/>
            <person name="Crous P."/>
            <person name="Smith M.E."/>
        </authorList>
    </citation>
    <scope>NUCLEOTIDE SEQUENCE</scope>
    <source>
        <strain evidence="1">Benny 63K</strain>
    </source>
</reference>
<name>A0ACC1I1A5_9FUNG</name>
<evidence type="ECO:0000313" key="2">
    <source>
        <dbReference type="Proteomes" id="UP001150581"/>
    </source>
</evidence>
<gene>
    <name evidence="1" type="ORF">LPJ66_010408</name>
</gene>